<reference evidence="1 2" key="1">
    <citation type="submission" date="2008-07" db="EMBL/GenBank/DDBJ databases">
        <authorList>
            <person name="El-Sayed N."/>
            <person name="Caler E."/>
            <person name="Inman J."/>
            <person name="Amedeo P."/>
            <person name="Hass B."/>
            <person name="Wortman J."/>
        </authorList>
    </citation>
    <scope>NUCLEOTIDE SEQUENCE [LARGE SCALE GENOMIC DNA]</scope>
    <source>
        <strain evidence="2">ATCC 50983 / TXsc</strain>
    </source>
</reference>
<name>C5KBN1_PERM5</name>
<dbReference type="RefSeq" id="XP_002786305.1">
    <property type="nucleotide sequence ID" value="XM_002786259.1"/>
</dbReference>
<dbReference type="AlphaFoldDB" id="C5KBN1"/>
<dbReference type="GeneID" id="9048575"/>
<proteinExistence type="predicted"/>
<organism evidence="2">
    <name type="scientific">Perkinsus marinus (strain ATCC 50983 / TXsc)</name>
    <dbReference type="NCBI Taxonomy" id="423536"/>
    <lineage>
        <taxon>Eukaryota</taxon>
        <taxon>Sar</taxon>
        <taxon>Alveolata</taxon>
        <taxon>Perkinsozoa</taxon>
        <taxon>Perkinsea</taxon>
        <taxon>Perkinsida</taxon>
        <taxon>Perkinsidae</taxon>
        <taxon>Perkinsus</taxon>
    </lineage>
</organism>
<evidence type="ECO:0000313" key="2">
    <source>
        <dbReference type="Proteomes" id="UP000007800"/>
    </source>
</evidence>
<evidence type="ECO:0000313" key="1">
    <source>
        <dbReference type="EMBL" id="EER18101.1"/>
    </source>
</evidence>
<accession>C5KBN1</accession>
<keyword evidence="2" id="KW-1185">Reference proteome</keyword>
<dbReference type="Proteomes" id="UP000007800">
    <property type="component" value="Unassembled WGS sequence"/>
</dbReference>
<dbReference type="InParanoid" id="C5KBN1"/>
<dbReference type="EMBL" id="GG671893">
    <property type="protein sequence ID" value="EER18101.1"/>
    <property type="molecule type" value="Genomic_DNA"/>
</dbReference>
<evidence type="ECO:0008006" key="3">
    <source>
        <dbReference type="Google" id="ProtNLM"/>
    </source>
</evidence>
<protein>
    <recommendedName>
        <fullName evidence="3">DUF4371 domain-containing protein</fullName>
    </recommendedName>
</protein>
<dbReference type="PANTHER" id="PTHR46880">
    <property type="entry name" value="RAS-ASSOCIATING DOMAIN-CONTAINING PROTEIN"/>
    <property type="match status" value="1"/>
</dbReference>
<dbReference type="OrthoDB" id="10000786at2759"/>
<dbReference type="OMA" id="CAMTEAQ"/>
<gene>
    <name evidence="1" type="ORF">Pmar_PMAR028375</name>
</gene>
<sequence length="554" mass="62012">MAVSGTREGRHLWGGRRISYTVSEYYYPEGFKKSDLTDHEKAIQNGKHKFKQLPVHVAFKQIIAKNEATEASRMAEELLLVNPLADLALTLAIEEVAILKSEAFLQWAEKHGLKVTKHWRSVNYGWQFIQAAHSIQLADIEVWLSGHKFGIIVDESTDISVTKQIILYIKSKGQTRYVGLRDMHGDGSGEAIKNAAVGLLESLQLPKEDLISVTSDGASAMVGAKSGAGVLLENWCGGPLKKEHCIVHRVNLATGDVFDAKTCTDGDVLRIAADVEACATESKYEPLGSDLIDDMESDDARKFAVFMRKRLRARIPAMSTAQEAQVHDFRLLNPDSEAAGNPLVGSVFSKKLITRAAHSHWSIHSRHYGCSEEDFVTAFKKTNRRLSRQAHVRRIYNERLLLDIELKEKPDDRQLKIYRLVLEIESSVAVDSCEAERGFSALQRIRSKTRNRLQGVNLDAAMSLSINATPACEEVVKVWSTIKPRRKKVAAKRATKRDRDGIPVASSSDEEDFVYDDVLFEGNTDEECDPIDEEHEYNLMLQSGYLVLEESDGE</sequence>
<dbReference type="PANTHER" id="PTHR46880:SF5">
    <property type="entry name" value="DUF4371 DOMAIN-CONTAINING PROTEIN"/>
    <property type="match status" value="1"/>
</dbReference>